<evidence type="ECO:0000256" key="1">
    <source>
        <dbReference type="SAM" id="MobiDB-lite"/>
    </source>
</evidence>
<accession>A0A2H3BDP3</accession>
<gene>
    <name evidence="2" type="ORF">ARMSODRAFT_976543</name>
</gene>
<sequence>MYGKTLQSQGQRPTTNQGKRRATLHIPLTEGFGVRRDHIFGSSNSLKSASDESKSESGRNARTYQAFRFMPKSELSARNLEFHPQDSNLVHYAYPIGYDRLAGKTIIGVKFPHRRPIETKGPLLRTKSKLVHVHPKPREDVLGWKETRSWHHPHPNRTHGSTALLSNEKSDGLAQMTENRPNKGRNGKENRRAQSGRLFVRCAEIGNE</sequence>
<feature type="region of interest" description="Disordered" evidence="1">
    <location>
        <begin position="174"/>
        <end position="195"/>
    </location>
</feature>
<name>A0A2H3BDP3_9AGAR</name>
<proteinExistence type="predicted"/>
<keyword evidence="3" id="KW-1185">Reference proteome</keyword>
<reference evidence="3" key="1">
    <citation type="journal article" date="2017" name="Nat. Ecol. Evol.">
        <title>Genome expansion and lineage-specific genetic innovations in the forest pathogenic fungi Armillaria.</title>
        <authorList>
            <person name="Sipos G."/>
            <person name="Prasanna A.N."/>
            <person name="Walter M.C."/>
            <person name="O'Connor E."/>
            <person name="Balint B."/>
            <person name="Krizsan K."/>
            <person name="Kiss B."/>
            <person name="Hess J."/>
            <person name="Varga T."/>
            <person name="Slot J."/>
            <person name="Riley R."/>
            <person name="Boka B."/>
            <person name="Rigling D."/>
            <person name="Barry K."/>
            <person name="Lee J."/>
            <person name="Mihaltcheva S."/>
            <person name="LaButti K."/>
            <person name="Lipzen A."/>
            <person name="Waldron R."/>
            <person name="Moloney N.M."/>
            <person name="Sperisen C."/>
            <person name="Kredics L."/>
            <person name="Vagvoelgyi C."/>
            <person name="Patrignani A."/>
            <person name="Fitzpatrick D."/>
            <person name="Nagy I."/>
            <person name="Doyle S."/>
            <person name="Anderson J.B."/>
            <person name="Grigoriev I.V."/>
            <person name="Gueldener U."/>
            <person name="Muensterkoetter M."/>
            <person name="Nagy L.G."/>
        </authorList>
    </citation>
    <scope>NUCLEOTIDE SEQUENCE [LARGE SCALE GENOMIC DNA]</scope>
    <source>
        <strain evidence="3">28-4</strain>
    </source>
</reference>
<feature type="compositionally biased region" description="Polar residues" evidence="1">
    <location>
        <begin position="1"/>
        <end position="17"/>
    </location>
</feature>
<feature type="region of interest" description="Disordered" evidence="1">
    <location>
        <begin position="1"/>
        <end position="24"/>
    </location>
</feature>
<organism evidence="2 3">
    <name type="scientific">Armillaria solidipes</name>
    <dbReference type="NCBI Taxonomy" id="1076256"/>
    <lineage>
        <taxon>Eukaryota</taxon>
        <taxon>Fungi</taxon>
        <taxon>Dikarya</taxon>
        <taxon>Basidiomycota</taxon>
        <taxon>Agaricomycotina</taxon>
        <taxon>Agaricomycetes</taxon>
        <taxon>Agaricomycetidae</taxon>
        <taxon>Agaricales</taxon>
        <taxon>Marasmiineae</taxon>
        <taxon>Physalacriaceae</taxon>
        <taxon>Armillaria</taxon>
    </lineage>
</organism>
<dbReference type="Proteomes" id="UP000218334">
    <property type="component" value="Unassembled WGS sequence"/>
</dbReference>
<protein>
    <submittedName>
        <fullName evidence="2">Uncharacterized protein</fullName>
    </submittedName>
</protein>
<evidence type="ECO:0000313" key="2">
    <source>
        <dbReference type="EMBL" id="PBK67790.1"/>
    </source>
</evidence>
<dbReference type="EMBL" id="KZ293435">
    <property type="protein sequence ID" value="PBK67790.1"/>
    <property type="molecule type" value="Genomic_DNA"/>
</dbReference>
<evidence type="ECO:0000313" key="3">
    <source>
        <dbReference type="Proteomes" id="UP000218334"/>
    </source>
</evidence>
<dbReference type="AlphaFoldDB" id="A0A2H3BDP3"/>